<reference evidence="1" key="1">
    <citation type="submission" date="2018-06" db="EMBL/GenBank/DDBJ databases">
        <authorList>
            <person name="Zhirakovskaya E."/>
        </authorList>
    </citation>
    <scope>NUCLEOTIDE SEQUENCE</scope>
</reference>
<name>A0A3B0ULS0_9ZZZZ</name>
<dbReference type="AlphaFoldDB" id="A0A3B0ULS0"/>
<proteinExistence type="predicted"/>
<dbReference type="EMBL" id="UOEU01000274">
    <property type="protein sequence ID" value="VAW31698.1"/>
    <property type="molecule type" value="Genomic_DNA"/>
</dbReference>
<organism evidence="1">
    <name type="scientific">hydrothermal vent metagenome</name>
    <dbReference type="NCBI Taxonomy" id="652676"/>
    <lineage>
        <taxon>unclassified sequences</taxon>
        <taxon>metagenomes</taxon>
        <taxon>ecological metagenomes</taxon>
    </lineage>
</organism>
<evidence type="ECO:0000313" key="1">
    <source>
        <dbReference type="EMBL" id="VAW31698.1"/>
    </source>
</evidence>
<sequence>MLDQESLTAYRQRWQAVAAIETAEHQAASIEERWRQLNALLRIAMALDFPIPHENARIDEGHRRWQTLTDHYLNSQDRA</sequence>
<protein>
    <submittedName>
        <fullName evidence="1">Uncharacterized protein</fullName>
    </submittedName>
</protein>
<accession>A0A3B0ULS0</accession>
<gene>
    <name evidence="1" type="ORF">MNBD_CHLOROFLEXI01-2431</name>
</gene>